<dbReference type="GO" id="GO:0030497">
    <property type="term" value="P:fatty acid elongation"/>
    <property type="evidence" value="ECO:0007669"/>
    <property type="project" value="TreeGrafter"/>
</dbReference>
<dbReference type="CDD" id="cd05233">
    <property type="entry name" value="SDR_c"/>
    <property type="match status" value="1"/>
</dbReference>
<dbReference type="InterPro" id="IPR020904">
    <property type="entry name" value="Sc_DH/Rdtase_CS"/>
</dbReference>
<evidence type="ECO:0000313" key="2">
    <source>
        <dbReference type="EMBL" id="RCW86796.1"/>
    </source>
</evidence>
<gene>
    <name evidence="2" type="ORF">DFP89_104183</name>
</gene>
<evidence type="ECO:0000313" key="3">
    <source>
        <dbReference type="Proteomes" id="UP000253345"/>
    </source>
</evidence>
<dbReference type="PANTHER" id="PTHR42760">
    <property type="entry name" value="SHORT-CHAIN DEHYDROGENASES/REDUCTASES FAMILY MEMBER"/>
    <property type="match status" value="1"/>
</dbReference>
<dbReference type="Pfam" id="PF13561">
    <property type="entry name" value="adh_short_C2"/>
    <property type="match status" value="1"/>
</dbReference>
<dbReference type="PANTHER" id="PTHR42760:SF40">
    <property type="entry name" value="3-OXOACYL-[ACYL-CARRIER-PROTEIN] REDUCTASE, CHLOROPLASTIC"/>
    <property type="match status" value="1"/>
</dbReference>
<name>A0A368Z5N4_9RHOB</name>
<protein>
    <submittedName>
        <fullName evidence="2">NAD(P)-dependent dehydrogenase (Short-subunit alcohol dehydrogenase family)</fullName>
    </submittedName>
</protein>
<dbReference type="InterPro" id="IPR002347">
    <property type="entry name" value="SDR_fam"/>
</dbReference>
<dbReference type="EMBL" id="QPJL01000004">
    <property type="protein sequence ID" value="RCW86796.1"/>
    <property type="molecule type" value="Genomic_DNA"/>
</dbReference>
<dbReference type="PRINTS" id="PR00081">
    <property type="entry name" value="GDHRDH"/>
</dbReference>
<dbReference type="InterPro" id="IPR036291">
    <property type="entry name" value="NAD(P)-bd_dom_sf"/>
</dbReference>
<comment type="similarity">
    <text evidence="1">Belongs to the short-chain dehydrogenases/reductases (SDR) family.</text>
</comment>
<keyword evidence="3" id="KW-1185">Reference proteome</keyword>
<dbReference type="Proteomes" id="UP000253345">
    <property type="component" value="Unassembled WGS sequence"/>
</dbReference>
<accession>A0A368Z5N4</accession>
<dbReference type="PROSITE" id="PS00061">
    <property type="entry name" value="ADH_SHORT"/>
    <property type="match status" value="1"/>
</dbReference>
<dbReference type="GO" id="GO:0016616">
    <property type="term" value="F:oxidoreductase activity, acting on the CH-OH group of donors, NAD or NADP as acceptor"/>
    <property type="evidence" value="ECO:0007669"/>
    <property type="project" value="TreeGrafter"/>
</dbReference>
<dbReference type="SUPFAM" id="SSF51735">
    <property type="entry name" value="NAD(P)-binding Rossmann-fold domains"/>
    <property type="match status" value="1"/>
</dbReference>
<proteinExistence type="inferred from homology"/>
<comment type="caution">
    <text evidence="2">The sequence shown here is derived from an EMBL/GenBank/DDBJ whole genome shotgun (WGS) entry which is preliminary data.</text>
</comment>
<sequence>MERMRDISETHAGAFTGRRYLVTGGSRGIAAAIASALGEAGAQVIINHAARLDAAAGQPDAAEKLARHIAARGQKPELLDADLAQPGAGAALAQAVLAGGPVDGVILSASAQINKPLPEQSAAEIALQLQVNLTANLSLLQVLAPVMAARGFGRVLSIGSVQERSPSPEMPVYAMTKAAMRNLMDNLAGQYAARGVTFNTLSPGLIETDRNAFRRADPAAWAELTRRANPLGRAGQPDEMVAPALMFLSPAAGFLTGAALMITGGAHLGLQAAPAVD</sequence>
<organism evidence="2 3">
    <name type="scientific">Paracoccus lutimaris</name>
    <dbReference type="NCBI Taxonomy" id="1490030"/>
    <lineage>
        <taxon>Bacteria</taxon>
        <taxon>Pseudomonadati</taxon>
        <taxon>Pseudomonadota</taxon>
        <taxon>Alphaproteobacteria</taxon>
        <taxon>Rhodobacterales</taxon>
        <taxon>Paracoccaceae</taxon>
        <taxon>Paracoccus</taxon>
    </lineage>
</organism>
<evidence type="ECO:0000256" key="1">
    <source>
        <dbReference type="ARBA" id="ARBA00006484"/>
    </source>
</evidence>
<dbReference type="Gene3D" id="3.40.50.720">
    <property type="entry name" value="NAD(P)-binding Rossmann-like Domain"/>
    <property type="match status" value="1"/>
</dbReference>
<dbReference type="AlphaFoldDB" id="A0A368Z5N4"/>
<reference evidence="2 3" key="1">
    <citation type="submission" date="2018-07" db="EMBL/GenBank/DDBJ databases">
        <title>Genomic Encyclopedia of Type Strains, Phase III (KMG-III): the genomes of soil and plant-associated and newly described type strains.</title>
        <authorList>
            <person name="Whitman W."/>
        </authorList>
    </citation>
    <scope>NUCLEOTIDE SEQUENCE [LARGE SCALE GENOMIC DNA]</scope>
    <source>
        <strain evidence="2 3">CECT 8525</strain>
    </source>
</reference>